<dbReference type="Pfam" id="PF01416">
    <property type="entry name" value="PseudoU_synth_1"/>
    <property type="match status" value="2"/>
</dbReference>
<evidence type="ECO:0000256" key="1">
    <source>
        <dbReference type="ARBA" id="ARBA00009375"/>
    </source>
</evidence>
<dbReference type="PANTHER" id="PTHR11142:SF0">
    <property type="entry name" value="TRNA PSEUDOURIDINE SYNTHASE-LIKE 1"/>
    <property type="match status" value="1"/>
</dbReference>
<dbReference type="EC" id="5.4.99.12" evidence="6"/>
<dbReference type="Proteomes" id="UP000249739">
    <property type="component" value="Unassembled WGS sequence"/>
</dbReference>
<dbReference type="GO" id="GO:0160147">
    <property type="term" value="F:tRNA pseudouridine(38-40) synthase activity"/>
    <property type="evidence" value="ECO:0007669"/>
    <property type="project" value="UniProtKB-EC"/>
</dbReference>
<dbReference type="InterPro" id="IPR020095">
    <property type="entry name" value="PsdUridine_synth_TruA_C"/>
</dbReference>
<dbReference type="SUPFAM" id="SSF55120">
    <property type="entry name" value="Pseudouridine synthase"/>
    <property type="match status" value="1"/>
</dbReference>
<reference evidence="8 9" key="1">
    <citation type="submission" date="2017-08" db="EMBL/GenBank/DDBJ databases">
        <title>Infants hospitalized years apart are colonized by the same room-sourced microbial strains.</title>
        <authorList>
            <person name="Brooks B."/>
            <person name="Olm M.R."/>
            <person name="Firek B.A."/>
            <person name="Baker R."/>
            <person name="Thomas B.C."/>
            <person name="Morowitz M.J."/>
            <person name="Banfield J.F."/>
        </authorList>
    </citation>
    <scope>NUCLEOTIDE SEQUENCE [LARGE SCALE GENOMIC DNA]</scope>
    <source>
        <strain evidence="8">S2_006_000_R2_64</strain>
    </source>
</reference>
<evidence type="ECO:0000256" key="4">
    <source>
        <dbReference type="PIRSR" id="PIRSR001430-1"/>
    </source>
</evidence>
<feature type="binding site" evidence="5">
    <location>
        <position position="115"/>
    </location>
    <ligand>
        <name>substrate</name>
    </ligand>
</feature>
<sequence>MTRFKLTIEYKGTGYCGWQTQGQGEKTIQETIENAIFGFSGQRVKVTGAGRTDSGVHARGQVAHFDFDNSRHNMDGYALAKAINAFLKEEAIAVIRAEEADSEFHARFGAKQKLYTYSILNRPAKPAIDTDLVWHIGKSLNVEAMQHAAQHLIGTHDFTSFRAAMCQAKSPIKTIDDLKVEKSGDYIFIHAFGQSFLHHMVRNIAGTLVLVGEGK</sequence>
<dbReference type="GO" id="GO:0031119">
    <property type="term" value="P:tRNA pseudouridine synthesis"/>
    <property type="evidence" value="ECO:0007669"/>
    <property type="project" value="TreeGrafter"/>
</dbReference>
<comment type="caution">
    <text evidence="8">The sequence shown here is derived from an EMBL/GenBank/DDBJ whole genome shotgun (WGS) entry which is preliminary data.</text>
</comment>
<dbReference type="EMBL" id="QFOT01000107">
    <property type="protein sequence ID" value="PZP54816.1"/>
    <property type="molecule type" value="Genomic_DNA"/>
</dbReference>
<dbReference type="AlphaFoldDB" id="A0A2W5H9R5"/>
<dbReference type="FunFam" id="3.30.70.580:FF:000001">
    <property type="entry name" value="tRNA pseudouridine synthase A"/>
    <property type="match status" value="1"/>
</dbReference>
<dbReference type="PANTHER" id="PTHR11142">
    <property type="entry name" value="PSEUDOURIDYLATE SYNTHASE"/>
    <property type="match status" value="1"/>
</dbReference>
<feature type="domain" description="Pseudouridine synthase I TruA alpha/beta" evidence="7">
    <location>
        <begin position="8"/>
        <end position="108"/>
    </location>
</feature>
<comment type="similarity">
    <text evidence="1 6">Belongs to the tRNA pseudouridine synthase TruA family.</text>
</comment>
<keyword evidence="2 6" id="KW-0819">tRNA processing</keyword>
<evidence type="ECO:0000256" key="6">
    <source>
        <dbReference type="RuleBase" id="RU003792"/>
    </source>
</evidence>
<dbReference type="InterPro" id="IPR020097">
    <property type="entry name" value="PsdUridine_synth_TruA_a/b_dom"/>
</dbReference>
<dbReference type="NCBIfam" id="TIGR00071">
    <property type="entry name" value="hisT_truA"/>
    <property type="match status" value="1"/>
</dbReference>
<dbReference type="InterPro" id="IPR020094">
    <property type="entry name" value="TruA/RsuA/RluB/E/F_N"/>
</dbReference>
<dbReference type="Gene3D" id="3.30.70.580">
    <property type="entry name" value="Pseudouridine synthase I, catalytic domain, N-terminal subdomain"/>
    <property type="match status" value="1"/>
</dbReference>
<evidence type="ECO:0000259" key="7">
    <source>
        <dbReference type="Pfam" id="PF01416"/>
    </source>
</evidence>
<dbReference type="PIRSF" id="PIRSF001430">
    <property type="entry name" value="tRNA_psdUrid_synth"/>
    <property type="match status" value="1"/>
</dbReference>
<evidence type="ECO:0000256" key="2">
    <source>
        <dbReference type="ARBA" id="ARBA00022694"/>
    </source>
</evidence>
<name>A0A2W5H9R5_9BACT</name>
<evidence type="ECO:0000313" key="9">
    <source>
        <dbReference type="Proteomes" id="UP000249739"/>
    </source>
</evidence>
<dbReference type="HAMAP" id="MF_00171">
    <property type="entry name" value="TruA"/>
    <property type="match status" value="1"/>
</dbReference>
<feature type="domain" description="Pseudouridine synthase I TruA alpha/beta" evidence="7">
    <location>
        <begin position="148"/>
        <end position="215"/>
    </location>
</feature>
<dbReference type="Gene3D" id="3.30.70.660">
    <property type="entry name" value="Pseudouridine synthase I, catalytic domain, C-terminal subdomain"/>
    <property type="match status" value="1"/>
</dbReference>
<accession>A0A2W5H9R5</accession>
<dbReference type="InterPro" id="IPR001406">
    <property type="entry name" value="PsdUridine_synth_TruA"/>
</dbReference>
<protein>
    <recommendedName>
        <fullName evidence="6">tRNA pseudouridine synthase</fullName>
        <ecNumber evidence="6">5.4.99.12</ecNumber>
    </recommendedName>
</protein>
<dbReference type="InterPro" id="IPR020103">
    <property type="entry name" value="PsdUridine_synth_cat_dom_sf"/>
</dbReference>
<organism evidence="8 9">
    <name type="scientific">Micavibrio aeruginosavorus</name>
    <dbReference type="NCBI Taxonomy" id="349221"/>
    <lineage>
        <taxon>Bacteria</taxon>
        <taxon>Pseudomonadati</taxon>
        <taxon>Bdellovibrionota</taxon>
        <taxon>Bdellovibrionia</taxon>
        <taxon>Bdellovibrionales</taxon>
        <taxon>Pseudobdellovibrionaceae</taxon>
        <taxon>Micavibrio</taxon>
    </lineage>
</organism>
<feature type="non-terminal residue" evidence="8">
    <location>
        <position position="215"/>
    </location>
</feature>
<comment type="catalytic activity">
    <reaction evidence="6">
        <text>uridine(38/39/40) in tRNA = pseudouridine(38/39/40) in tRNA</text>
        <dbReference type="Rhea" id="RHEA:22376"/>
        <dbReference type="Rhea" id="RHEA-COMP:10085"/>
        <dbReference type="Rhea" id="RHEA-COMP:10087"/>
        <dbReference type="ChEBI" id="CHEBI:65314"/>
        <dbReference type="ChEBI" id="CHEBI:65315"/>
        <dbReference type="EC" id="5.4.99.12"/>
    </reaction>
</comment>
<proteinExistence type="inferred from homology"/>
<keyword evidence="3 6" id="KW-0413">Isomerase</keyword>
<evidence type="ECO:0000256" key="3">
    <source>
        <dbReference type="ARBA" id="ARBA00023235"/>
    </source>
</evidence>
<evidence type="ECO:0000313" key="8">
    <source>
        <dbReference type="EMBL" id="PZP54816.1"/>
    </source>
</evidence>
<gene>
    <name evidence="8" type="ORF">DI586_08715</name>
</gene>
<feature type="active site" description="Nucleophile" evidence="4">
    <location>
        <position position="53"/>
    </location>
</feature>
<dbReference type="GO" id="GO:0003723">
    <property type="term" value="F:RNA binding"/>
    <property type="evidence" value="ECO:0007669"/>
    <property type="project" value="InterPro"/>
</dbReference>
<evidence type="ECO:0000256" key="5">
    <source>
        <dbReference type="PIRSR" id="PIRSR001430-2"/>
    </source>
</evidence>
<dbReference type="CDD" id="cd02570">
    <property type="entry name" value="PseudoU_synth_EcTruA"/>
    <property type="match status" value="1"/>
</dbReference>